<reference evidence="2 3" key="1">
    <citation type="submission" date="2019-07" db="EMBL/GenBank/DDBJ databases">
        <title>Whole genome shotgun sequence of Methylobacterium gnaphalii NBRC 107716.</title>
        <authorList>
            <person name="Hosoyama A."/>
            <person name="Uohara A."/>
            <person name="Ohji S."/>
            <person name="Ichikawa N."/>
        </authorList>
    </citation>
    <scope>NUCLEOTIDE SEQUENCE [LARGE SCALE GENOMIC DNA]</scope>
    <source>
        <strain evidence="2 3">NBRC 107716</strain>
    </source>
</reference>
<dbReference type="RefSeq" id="WP_170245843.1">
    <property type="nucleotide sequence ID" value="NZ_BJZV01000004.1"/>
</dbReference>
<dbReference type="EMBL" id="BJZV01000004">
    <property type="protein sequence ID" value="GEP09269.1"/>
    <property type="molecule type" value="Genomic_DNA"/>
</dbReference>
<dbReference type="Pfam" id="PF13411">
    <property type="entry name" value="MerR_1"/>
    <property type="match status" value="1"/>
</dbReference>
<dbReference type="GO" id="GO:0003677">
    <property type="term" value="F:DNA binding"/>
    <property type="evidence" value="ECO:0007669"/>
    <property type="project" value="InterPro"/>
</dbReference>
<organism evidence="2 3">
    <name type="scientific">Methylobacterium gnaphalii</name>
    <dbReference type="NCBI Taxonomy" id="1010610"/>
    <lineage>
        <taxon>Bacteria</taxon>
        <taxon>Pseudomonadati</taxon>
        <taxon>Pseudomonadota</taxon>
        <taxon>Alphaproteobacteria</taxon>
        <taxon>Hyphomicrobiales</taxon>
        <taxon>Methylobacteriaceae</taxon>
        <taxon>Methylobacterium</taxon>
    </lineage>
</organism>
<dbReference type="Proteomes" id="UP000321750">
    <property type="component" value="Unassembled WGS sequence"/>
</dbReference>
<comment type="caution">
    <text evidence="2">The sequence shown here is derived from an EMBL/GenBank/DDBJ whole genome shotgun (WGS) entry which is preliminary data.</text>
</comment>
<sequence length="84" mass="9518">MAASLKLPSHVLAYWRTKFPLIRPLVDASGRYRYATNDLYLIRGIQHLVYVELYSIRGAQRILRLRGVEFVRAIGRGEASAVSG</sequence>
<dbReference type="InterPro" id="IPR009061">
    <property type="entry name" value="DNA-bd_dom_put_sf"/>
</dbReference>
<proteinExistence type="predicted"/>
<feature type="domain" description="HTH merR-type" evidence="1">
    <location>
        <begin position="2"/>
        <end position="64"/>
    </location>
</feature>
<gene>
    <name evidence="2" type="ORF">MGN01_11140</name>
</gene>
<keyword evidence="3" id="KW-1185">Reference proteome</keyword>
<name>A0A512JH17_9HYPH</name>
<evidence type="ECO:0000313" key="2">
    <source>
        <dbReference type="EMBL" id="GEP09269.1"/>
    </source>
</evidence>
<dbReference type="AlphaFoldDB" id="A0A512JH17"/>
<evidence type="ECO:0000259" key="1">
    <source>
        <dbReference type="Pfam" id="PF13411"/>
    </source>
</evidence>
<dbReference type="GO" id="GO:0006355">
    <property type="term" value="P:regulation of DNA-templated transcription"/>
    <property type="evidence" value="ECO:0007669"/>
    <property type="project" value="InterPro"/>
</dbReference>
<evidence type="ECO:0000313" key="3">
    <source>
        <dbReference type="Proteomes" id="UP000321750"/>
    </source>
</evidence>
<dbReference type="SUPFAM" id="SSF46955">
    <property type="entry name" value="Putative DNA-binding domain"/>
    <property type="match status" value="1"/>
</dbReference>
<dbReference type="InterPro" id="IPR000551">
    <property type="entry name" value="MerR-type_HTH_dom"/>
</dbReference>
<dbReference type="Gene3D" id="1.10.1660.10">
    <property type="match status" value="1"/>
</dbReference>
<accession>A0A512JH17</accession>
<protein>
    <recommendedName>
        <fullName evidence="1">HTH merR-type domain-containing protein</fullName>
    </recommendedName>
</protein>